<reference evidence="2" key="1">
    <citation type="submission" date="2021-04" db="EMBL/GenBank/DDBJ databases">
        <authorList>
            <person name="Postec A."/>
        </authorList>
    </citation>
    <scope>NUCLEOTIDE SEQUENCE</scope>
    <source>
        <strain evidence="2">F1F22</strain>
    </source>
</reference>
<reference evidence="2" key="2">
    <citation type="submission" date="2022-06" db="EMBL/GenBank/DDBJ databases">
        <title>Thermospira aquatica gen. nov., sp. nov.</title>
        <authorList>
            <person name="Ben Ali Gam Z."/>
            <person name="Labat M."/>
        </authorList>
    </citation>
    <scope>NUCLEOTIDE SEQUENCE</scope>
    <source>
        <strain evidence="2">F1F22</strain>
    </source>
</reference>
<dbReference type="AlphaFoldDB" id="A0AAX3BCM6"/>
<name>A0AAX3BCM6_9SPIR</name>
<dbReference type="PANTHER" id="PTHR10157">
    <property type="entry name" value="DOPAMINE BETA HYDROXYLASE RELATED"/>
    <property type="match status" value="1"/>
</dbReference>
<evidence type="ECO:0000259" key="1">
    <source>
        <dbReference type="PROSITE" id="PS50836"/>
    </source>
</evidence>
<protein>
    <recommendedName>
        <fullName evidence="1">DOMON domain-containing protein</fullName>
    </recommendedName>
</protein>
<dbReference type="SUPFAM" id="SSF49344">
    <property type="entry name" value="CBD9-like"/>
    <property type="match status" value="1"/>
</dbReference>
<dbReference type="InterPro" id="IPR005018">
    <property type="entry name" value="DOMON_domain"/>
</dbReference>
<dbReference type="CDD" id="cd09631">
    <property type="entry name" value="DOMON_DOH"/>
    <property type="match status" value="1"/>
</dbReference>
<evidence type="ECO:0000313" key="2">
    <source>
        <dbReference type="EMBL" id="URA09949.1"/>
    </source>
</evidence>
<dbReference type="PROSITE" id="PS50836">
    <property type="entry name" value="DOMON"/>
    <property type="match status" value="1"/>
</dbReference>
<proteinExistence type="predicted"/>
<dbReference type="GO" id="GO:0004500">
    <property type="term" value="F:dopamine beta-monooxygenase activity"/>
    <property type="evidence" value="ECO:0007669"/>
    <property type="project" value="InterPro"/>
</dbReference>
<dbReference type="KEGG" id="taqu:KDW03_10780"/>
<evidence type="ECO:0000313" key="3">
    <source>
        <dbReference type="Proteomes" id="UP001056539"/>
    </source>
</evidence>
<sequence length="167" mass="19092">MKQVWWCGVLFFLVSLVWAETVEVSSVKLSWEVEGEEVIFTLEAPTKGWIAIGWGATMKMKDADFVVVYVTNGNVGVIEDHFGVSVIGHRRDTELGGKENIRLIEAYEDDNITRVVFARALNTKDAYDVPLVLEKPMDVLLAYGRFDNTSSKHQWREKTRIVLKRKK</sequence>
<dbReference type="InterPro" id="IPR045266">
    <property type="entry name" value="DOH_DOMON"/>
</dbReference>
<dbReference type="InterPro" id="IPR000945">
    <property type="entry name" value="DBH-like"/>
</dbReference>
<accession>A0AAX3BCM6</accession>
<dbReference type="Gene3D" id="2.60.40.1210">
    <property type="entry name" value="Cellobiose dehydrogenase, cytochrome domain"/>
    <property type="match status" value="1"/>
</dbReference>
<gene>
    <name evidence="2" type="ORF">KDW03_10780</name>
</gene>
<dbReference type="Pfam" id="PF03351">
    <property type="entry name" value="DOMON"/>
    <property type="match status" value="1"/>
</dbReference>
<feature type="domain" description="DOMON" evidence="1">
    <location>
        <begin position="25"/>
        <end position="144"/>
    </location>
</feature>
<keyword evidence="3" id="KW-1185">Reference proteome</keyword>
<organism evidence="2 3">
    <name type="scientific">Thermospira aquatica</name>
    <dbReference type="NCBI Taxonomy" id="2828656"/>
    <lineage>
        <taxon>Bacteria</taxon>
        <taxon>Pseudomonadati</taxon>
        <taxon>Spirochaetota</taxon>
        <taxon>Spirochaetia</taxon>
        <taxon>Brevinematales</taxon>
        <taxon>Thermospiraceae</taxon>
        <taxon>Thermospira</taxon>
    </lineage>
</organism>
<dbReference type="SMART" id="SM00664">
    <property type="entry name" value="DoH"/>
    <property type="match status" value="1"/>
</dbReference>
<dbReference type="EMBL" id="CP073355">
    <property type="protein sequence ID" value="URA09949.1"/>
    <property type="molecule type" value="Genomic_DNA"/>
</dbReference>
<dbReference type="Proteomes" id="UP001056539">
    <property type="component" value="Chromosome"/>
</dbReference>
<dbReference type="PANTHER" id="PTHR10157:SF23">
    <property type="entry name" value="MOXD1 HOMOLOG 1"/>
    <property type="match status" value="1"/>
</dbReference>
<dbReference type="RefSeq" id="WP_271435081.1">
    <property type="nucleotide sequence ID" value="NZ_CP073355.1"/>
</dbReference>